<dbReference type="CTD" id="55791"/>
<dbReference type="GO" id="GO:0034451">
    <property type="term" value="C:centriolar satellite"/>
    <property type="evidence" value="ECO:0007669"/>
    <property type="project" value="Ensembl"/>
</dbReference>
<dbReference type="RefSeq" id="XP_005388990.1">
    <property type="nucleotide sequence ID" value="XM_005388933.2"/>
</dbReference>
<dbReference type="GO" id="GO:0006355">
    <property type="term" value="P:regulation of DNA-templated transcription"/>
    <property type="evidence" value="ECO:0007669"/>
    <property type="project" value="InterPro"/>
</dbReference>
<dbReference type="Pfam" id="PF15741">
    <property type="entry name" value="LRIF1"/>
    <property type="match status" value="1"/>
</dbReference>
<gene>
    <name evidence="3" type="primary">LRIF1</name>
</gene>
<proteinExistence type="predicted"/>
<sequence>MSSNLQRVFLKPAEENSGNASPCVSGCMYQVVQTIGSDGKNLLQLLPIPNSSGNLVPLVQSPVMSDALRGNTGKPVQVTFQTQISSSSTSASVQLPILQPANSSNYFLTRTVNTAEKGRVTSVGTENFVSSFSKVKSHGVKIDGLTMKTFAVPPSTQSDSSYIVFNPPSLPMTVKSPVLPSGHHLQIPAHAEVKSIPASSLPPSVQQKILATATTSTSGTVEASQMPTVIYVSPVKTVKNVVIKNFQNIYPKPVREIPKPMILNTTQIPAKVATETQLKGGQHSQATPVKWIFQENLQPCTPSRVPVKSSNNVASKILKSFVDGKSLGDNTLSMPPLSTVGPKGTQSVNVPLKDNALVMFNGKVYLLAKKGTDALPSQIDQQNSVSVDTSLRKDTSQVVSSSPVTEISREVVNIVLAKSKSFQMEIKSLTNTQPSSMVNISSEKNKKVEKPPLSTTNPNNMNQTSNYPNQSKTLFTKPLFPDGFSRQTAPRKRNIIQSIEKISSSVDATAVTSQQCVFRDQEPKIQNAMASALENRAQQSKGVKESQESTNKPSCLKSDAEFIKIFGLTKDLRVCLTRIPDRLHCGKGFDYFSSLVKSGTYRETEFVVKEEEKKQSCGKKRKAKTSKKMDHTKKRKVESAVNTVTNGETNVPTSEPASSVLPTSDTPQHNILPSHSKTREEKRTDKAHCSQEQQEKGALKSNVIFEQSDSFSKNYTEDIFPVTPPELEETIRDEKIRRLKQVLREKEAALEEMRKKMQQK</sequence>
<dbReference type="GO" id="GO:0001740">
    <property type="term" value="C:Barr body"/>
    <property type="evidence" value="ECO:0007669"/>
    <property type="project" value="Ensembl"/>
</dbReference>
<feature type="compositionally biased region" description="Polar residues" evidence="2">
    <location>
        <begin position="640"/>
        <end position="675"/>
    </location>
</feature>
<feature type="coiled-coil region" evidence="1">
    <location>
        <begin position="732"/>
        <end position="760"/>
    </location>
</feature>
<dbReference type="GO" id="GO:0000781">
    <property type="term" value="C:chromosome, telomeric region"/>
    <property type="evidence" value="ECO:0007669"/>
    <property type="project" value="Ensembl"/>
</dbReference>
<dbReference type="GO" id="GO:0009048">
    <property type="term" value="P:dosage compensation by inactivation of X chromosome"/>
    <property type="evidence" value="ECO:0007669"/>
    <property type="project" value="Ensembl"/>
</dbReference>
<dbReference type="InterPro" id="IPR026191">
    <property type="entry name" value="LRIF1"/>
</dbReference>
<organism evidence="3 4">
    <name type="scientific">Chinchilla lanigera</name>
    <name type="common">Long-tailed chinchilla</name>
    <name type="synonym">Chinchilla villidera</name>
    <dbReference type="NCBI Taxonomy" id="34839"/>
    <lineage>
        <taxon>Eukaryota</taxon>
        <taxon>Metazoa</taxon>
        <taxon>Chordata</taxon>
        <taxon>Craniata</taxon>
        <taxon>Vertebrata</taxon>
        <taxon>Euteleostomi</taxon>
        <taxon>Mammalia</taxon>
        <taxon>Eutheria</taxon>
        <taxon>Euarchontoglires</taxon>
        <taxon>Glires</taxon>
        <taxon>Rodentia</taxon>
        <taxon>Hystricomorpha</taxon>
        <taxon>Chinchillidae</taxon>
        <taxon>Chinchilla</taxon>
    </lineage>
</organism>
<dbReference type="OMA" id="ERNDKNH"/>
<dbReference type="GO" id="GO:0042974">
    <property type="term" value="F:nuclear retinoic acid receptor binding"/>
    <property type="evidence" value="ECO:0007669"/>
    <property type="project" value="InterPro"/>
</dbReference>
<dbReference type="Ensembl" id="ENSCLAT00000009532.1">
    <property type="protein sequence ID" value="ENSCLAP00000009403.1"/>
    <property type="gene ID" value="ENSCLAG00000006529.1"/>
</dbReference>
<feature type="region of interest" description="Disordered" evidence="2">
    <location>
        <begin position="441"/>
        <end position="466"/>
    </location>
</feature>
<keyword evidence="1" id="KW-0175">Coiled coil</keyword>
<protein>
    <submittedName>
        <fullName evidence="3">Ligand dependent nuclear receptor interacting factor 1</fullName>
    </submittedName>
</protein>
<accession>A0A8C2V4Y6</accession>
<evidence type="ECO:0000256" key="1">
    <source>
        <dbReference type="SAM" id="Coils"/>
    </source>
</evidence>
<evidence type="ECO:0000313" key="3">
    <source>
        <dbReference type="Ensembl" id="ENSCLAP00000009403.1"/>
    </source>
</evidence>
<dbReference type="PANTHER" id="PTHR16131:SF2">
    <property type="entry name" value="LIGAND-DEPENDENT NUCLEAR RECEPTOR-INTERACTING FACTOR 1"/>
    <property type="match status" value="1"/>
</dbReference>
<dbReference type="AlphaFoldDB" id="A0A8C2V4Y6"/>
<evidence type="ECO:0000256" key="2">
    <source>
        <dbReference type="SAM" id="MobiDB-lite"/>
    </source>
</evidence>
<reference evidence="3" key="2">
    <citation type="submission" date="2025-09" db="UniProtKB">
        <authorList>
            <consortium name="Ensembl"/>
        </authorList>
    </citation>
    <scope>IDENTIFICATION</scope>
</reference>
<feature type="region of interest" description="Disordered" evidence="2">
    <location>
        <begin position="534"/>
        <end position="553"/>
    </location>
</feature>
<feature type="compositionally biased region" description="Polar residues" evidence="2">
    <location>
        <begin position="453"/>
        <end position="466"/>
    </location>
</feature>
<dbReference type="Proteomes" id="UP000694398">
    <property type="component" value="Unassembled WGS sequence"/>
</dbReference>
<dbReference type="GeneTree" id="ENSGT00390000017353"/>
<feature type="region of interest" description="Disordered" evidence="2">
    <location>
        <begin position="613"/>
        <end position="703"/>
    </location>
</feature>
<dbReference type="GeneID" id="102021479"/>
<feature type="compositionally biased region" description="Basic residues" evidence="2">
    <location>
        <begin position="616"/>
        <end position="636"/>
    </location>
</feature>
<reference evidence="3" key="1">
    <citation type="submission" date="2025-08" db="UniProtKB">
        <authorList>
            <consortium name="Ensembl"/>
        </authorList>
    </citation>
    <scope>IDENTIFICATION</scope>
</reference>
<name>A0A8C2V4Y6_CHILA</name>
<keyword evidence="4" id="KW-1185">Reference proteome</keyword>
<dbReference type="OrthoDB" id="9944055at2759"/>
<evidence type="ECO:0000313" key="4">
    <source>
        <dbReference type="Proteomes" id="UP000694398"/>
    </source>
</evidence>
<feature type="compositionally biased region" description="Basic and acidic residues" evidence="2">
    <location>
        <begin position="677"/>
        <end position="698"/>
    </location>
</feature>
<dbReference type="GO" id="GO:0005654">
    <property type="term" value="C:nucleoplasm"/>
    <property type="evidence" value="ECO:0007669"/>
    <property type="project" value="Ensembl"/>
</dbReference>
<dbReference type="PANTHER" id="PTHR16131">
    <property type="entry name" value="LIGAND-DEPENDENT NUCLEAR RECEPTOR-INTERACTING FACTOR 1"/>
    <property type="match status" value="1"/>
</dbReference>